<feature type="compositionally biased region" description="Basic residues" evidence="7">
    <location>
        <begin position="1"/>
        <end position="35"/>
    </location>
</feature>
<feature type="compositionally biased region" description="Basic and acidic residues" evidence="7">
    <location>
        <begin position="36"/>
        <end position="79"/>
    </location>
</feature>
<dbReference type="GO" id="GO:0046540">
    <property type="term" value="C:U4/U6 x U5 tri-snRNP complex"/>
    <property type="evidence" value="ECO:0007669"/>
    <property type="project" value="InterPro"/>
</dbReference>
<dbReference type="GO" id="GO:0045292">
    <property type="term" value="P:mRNA cis splicing, via spliceosome"/>
    <property type="evidence" value="ECO:0007669"/>
    <property type="project" value="TreeGrafter"/>
</dbReference>
<keyword evidence="9" id="KW-1185">Reference proteome</keyword>
<evidence type="ECO:0000256" key="1">
    <source>
        <dbReference type="ARBA" id="ARBA00004123"/>
    </source>
</evidence>
<organism evidence="8 9">
    <name type="scientific">Aphanomyces euteiches</name>
    <dbReference type="NCBI Taxonomy" id="100861"/>
    <lineage>
        <taxon>Eukaryota</taxon>
        <taxon>Sar</taxon>
        <taxon>Stramenopiles</taxon>
        <taxon>Oomycota</taxon>
        <taxon>Saprolegniomycetes</taxon>
        <taxon>Saprolegniales</taxon>
        <taxon>Verrucalvaceae</taxon>
        <taxon>Aphanomyces</taxon>
    </lineage>
</organism>
<feature type="coiled-coil region" evidence="6">
    <location>
        <begin position="660"/>
        <end position="700"/>
    </location>
</feature>
<dbReference type="InterPro" id="IPR045347">
    <property type="entry name" value="HIND"/>
</dbReference>
<evidence type="ECO:0000256" key="7">
    <source>
        <dbReference type="SAM" id="MobiDB-lite"/>
    </source>
</evidence>
<evidence type="ECO:0000256" key="6">
    <source>
        <dbReference type="SAM" id="Coils"/>
    </source>
</evidence>
<dbReference type="Pfam" id="PF03343">
    <property type="entry name" value="SART-1"/>
    <property type="match status" value="2"/>
</dbReference>
<feature type="compositionally biased region" description="Polar residues" evidence="7">
    <location>
        <begin position="383"/>
        <end position="402"/>
    </location>
</feature>
<dbReference type="AlphaFoldDB" id="A0A6G0XHW3"/>
<dbReference type="VEuPathDB" id="FungiDB:AeMF1_011383"/>
<gene>
    <name evidence="8" type="ORF">Ae201684_004603</name>
</gene>
<dbReference type="PANTHER" id="PTHR14152">
    <property type="entry name" value="SQUAMOUS CELL CARCINOMA ANTIGEN RECOGNISED BY CYTOTOXIC T LYMPHOCYTES"/>
    <property type="match status" value="1"/>
</dbReference>
<dbReference type="Proteomes" id="UP000481153">
    <property type="component" value="Unassembled WGS sequence"/>
</dbReference>
<sequence length="706" mass="79918">MPRSRSPVRHRSRSGGRYRSRSRSRSPARHRSRSRGRYDRKRDRGGTKEKRPRRNSDEEVQTKAPDKKSNEDVATDKNGEISLSIEETNKLRISMGLKPLRLTKSAADDKEVNLAKSREQVEDDARKKAIKEALEKSKRKREYTEKLKGQSLGEILQKDAPNSALDWVRQSRQKKTSAVADATTKHDVPKQYTAEELKGLTVVHDAQTFEEGEEVILTLKDQRILSTDLNDVNDEGDELENVEISEADRRAEREERMKRASGPVYSGFDDDEFTSVIGVKAPLKKRLLAQYDEEDDFVAARERKKFALSDAGSHQIDKAVPVETAKSGSLSLATNKQQAIEEYYTADEMALFAKKKSKKLRKKQKTRQVVADEEEEVKEEDANSSSALIEQLEQQAPSSTSADHGKRSNAANAPTDETNNRMRFEHARKRANERVQVMVEKMKHAADDIDEELSESLARSRRAALLHATDTTKTTAPGQAPPVVLQLLATKPTEANIFKETTTENTVVFSEATDFEARVKNAMDERAAAAAAAASTTHKDHKHLTATTVEEEDEEEIKEEVNEDEEDEEEEAGWGVEEPLVQSGMAATIALLRNRGDLKDHIQVRQAGRANDYREKDVEDELTIKDGVKLDYRDEFGRLLTKKEAFRRISYRFHGHTPGKKKQEKRLKQLKEELAQQKNLGSVEQRMQTLEKRQKVAKQAHVVLSG</sequence>
<accession>A0A6G0XHW3</accession>
<feature type="region of interest" description="Disordered" evidence="7">
    <location>
        <begin position="356"/>
        <end position="426"/>
    </location>
</feature>
<evidence type="ECO:0000313" key="8">
    <source>
        <dbReference type="EMBL" id="KAF0739857.1"/>
    </source>
</evidence>
<dbReference type="EMBL" id="VJMJ01000059">
    <property type="protein sequence ID" value="KAF0739857.1"/>
    <property type="molecule type" value="Genomic_DNA"/>
</dbReference>
<protein>
    <recommendedName>
        <fullName evidence="10">U4/U6.U5 tri-snRNP-associated protein 1</fullName>
    </recommendedName>
</protein>
<dbReference type="PANTHER" id="PTHR14152:SF5">
    <property type="entry name" value="U4_U6.U5 TRI-SNRNP-ASSOCIATED PROTEIN 1"/>
    <property type="match status" value="1"/>
</dbReference>
<evidence type="ECO:0008006" key="10">
    <source>
        <dbReference type="Google" id="ProtNLM"/>
    </source>
</evidence>
<feature type="region of interest" description="Disordered" evidence="7">
    <location>
        <begin position="1"/>
        <end position="81"/>
    </location>
</feature>
<proteinExistence type="inferred from homology"/>
<keyword evidence="3" id="KW-0507">mRNA processing</keyword>
<dbReference type="Pfam" id="PF19252">
    <property type="entry name" value="HIND"/>
    <property type="match status" value="1"/>
</dbReference>
<evidence type="ECO:0000256" key="4">
    <source>
        <dbReference type="ARBA" id="ARBA00023187"/>
    </source>
</evidence>
<evidence type="ECO:0000256" key="5">
    <source>
        <dbReference type="ARBA" id="ARBA00023242"/>
    </source>
</evidence>
<comment type="subcellular location">
    <subcellularLocation>
        <location evidence="1">Nucleus</location>
    </subcellularLocation>
</comment>
<dbReference type="GO" id="GO:0000481">
    <property type="term" value="P:maturation of 5S rRNA"/>
    <property type="evidence" value="ECO:0007669"/>
    <property type="project" value="TreeGrafter"/>
</dbReference>
<feature type="compositionally biased region" description="Basic residues" evidence="7">
    <location>
        <begin position="356"/>
        <end position="366"/>
    </location>
</feature>
<keyword evidence="4" id="KW-0508">mRNA splicing</keyword>
<feature type="compositionally biased region" description="Acidic residues" evidence="7">
    <location>
        <begin position="549"/>
        <end position="572"/>
    </location>
</feature>
<name>A0A6G0XHW3_9STRA</name>
<comment type="similarity">
    <text evidence="2">Belongs to the SNU66/SART1 family.</text>
</comment>
<feature type="region of interest" description="Disordered" evidence="7">
    <location>
        <begin position="533"/>
        <end position="576"/>
    </location>
</feature>
<evidence type="ECO:0000256" key="2">
    <source>
        <dbReference type="ARBA" id="ARBA00006076"/>
    </source>
</evidence>
<keyword evidence="5" id="KW-0539">Nucleus</keyword>
<evidence type="ECO:0000313" key="9">
    <source>
        <dbReference type="Proteomes" id="UP000481153"/>
    </source>
</evidence>
<keyword evidence="6" id="KW-0175">Coiled coil</keyword>
<comment type="caution">
    <text evidence="8">The sequence shown here is derived from an EMBL/GenBank/DDBJ whole genome shotgun (WGS) entry which is preliminary data.</text>
</comment>
<dbReference type="InterPro" id="IPR005011">
    <property type="entry name" value="SNU66/SART1"/>
</dbReference>
<reference evidence="8 9" key="1">
    <citation type="submission" date="2019-07" db="EMBL/GenBank/DDBJ databases">
        <title>Genomics analysis of Aphanomyces spp. identifies a new class of oomycete effector associated with host adaptation.</title>
        <authorList>
            <person name="Gaulin E."/>
        </authorList>
    </citation>
    <scope>NUCLEOTIDE SEQUENCE [LARGE SCALE GENOMIC DNA]</scope>
    <source>
        <strain evidence="8 9">ATCC 201684</strain>
    </source>
</reference>
<evidence type="ECO:0000256" key="3">
    <source>
        <dbReference type="ARBA" id="ARBA00022664"/>
    </source>
</evidence>